<organism evidence="2">
    <name type="scientific">hydrothermal vent metagenome</name>
    <dbReference type="NCBI Taxonomy" id="652676"/>
    <lineage>
        <taxon>unclassified sequences</taxon>
        <taxon>metagenomes</taxon>
        <taxon>ecological metagenomes</taxon>
    </lineage>
</organism>
<dbReference type="EMBL" id="UOFF01000192">
    <property type="protein sequence ID" value="VAW56176.1"/>
    <property type="molecule type" value="Genomic_DNA"/>
</dbReference>
<dbReference type="Gene3D" id="3.10.180.10">
    <property type="entry name" value="2,3-Dihydroxybiphenyl 1,2-Dioxygenase, domain 1"/>
    <property type="match status" value="1"/>
</dbReference>
<dbReference type="Pfam" id="PF00903">
    <property type="entry name" value="Glyoxalase"/>
    <property type="match status" value="1"/>
</dbReference>
<gene>
    <name evidence="2" type="ORF">MNBD_GAMMA07-2256</name>
</gene>
<name>A0A3B0XHT9_9ZZZZ</name>
<dbReference type="AlphaFoldDB" id="A0A3B0XHT9"/>
<protein>
    <recommendedName>
        <fullName evidence="1">VOC domain-containing protein</fullName>
    </recommendedName>
</protein>
<dbReference type="InterPro" id="IPR037523">
    <property type="entry name" value="VOC_core"/>
</dbReference>
<dbReference type="SUPFAM" id="SSF54593">
    <property type="entry name" value="Glyoxalase/Bleomycin resistance protein/Dihydroxybiphenyl dioxygenase"/>
    <property type="match status" value="1"/>
</dbReference>
<proteinExistence type="predicted"/>
<dbReference type="CDD" id="cd06587">
    <property type="entry name" value="VOC"/>
    <property type="match status" value="1"/>
</dbReference>
<feature type="domain" description="VOC" evidence="1">
    <location>
        <begin position="2"/>
        <end position="120"/>
    </location>
</feature>
<dbReference type="InterPro" id="IPR004360">
    <property type="entry name" value="Glyas_Fos-R_dOase_dom"/>
</dbReference>
<reference evidence="2" key="1">
    <citation type="submission" date="2018-06" db="EMBL/GenBank/DDBJ databases">
        <authorList>
            <person name="Zhirakovskaya E."/>
        </authorList>
    </citation>
    <scope>NUCLEOTIDE SEQUENCE</scope>
</reference>
<dbReference type="InterPro" id="IPR029068">
    <property type="entry name" value="Glyas_Bleomycin-R_OHBP_Dase"/>
</dbReference>
<evidence type="ECO:0000259" key="1">
    <source>
        <dbReference type="PROSITE" id="PS51819"/>
    </source>
</evidence>
<evidence type="ECO:0000313" key="2">
    <source>
        <dbReference type="EMBL" id="VAW56176.1"/>
    </source>
</evidence>
<sequence>MNFEGLVPVIQCRYIDKTLAFYQQALRYIIINKTEIDVGLQWAYIKSDNTYLMLQMNVLAPDQKHSSNIILHYYTKDVLAQHQFMTARGFNPSKVEDTAYHVKQFYIEDPEGNKIAVGQNMDKQ</sequence>
<dbReference type="PROSITE" id="PS51819">
    <property type="entry name" value="VOC"/>
    <property type="match status" value="1"/>
</dbReference>
<accession>A0A3B0XHT9</accession>